<name>A0AAQ4F5Y7_AMBAM</name>
<reference evidence="5 6" key="1">
    <citation type="journal article" date="2023" name="Arcadia Sci">
        <title>De novo assembly of a long-read Amblyomma americanum tick genome.</title>
        <authorList>
            <person name="Chou S."/>
            <person name="Poskanzer K.E."/>
            <person name="Rollins M."/>
            <person name="Thuy-Boun P.S."/>
        </authorList>
    </citation>
    <scope>NUCLEOTIDE SEQUENCE [LARGE SCALE GENOMIC DNA]</scope>
    <source>
        <strain evidence="5">F_SG_1</strain>
        <tissue evidence="5">Salivary glands</tissue>
    </source>
</reference>
<dbReference type="PANTHER" id="PTHR23121:SF10">
    <property type="entry name" value="MAJOR FACILITATOR SUPERFAMILY DOMAIN-CONTAINING PROTEIN 4A"/>
    <property type="match status" value="1"/>
</dbReference>
<organism evidence="5 6">
    <name type="scientific">Amblyomma americanum</name>
    <name type="common">Lone star tick</name>
    <dbReference type="NCBI Taxonomy" id="6943"/>
    <lineage>
        <taxon>Eukaryota</taxon>
        <taxon>Metazoa</taxon>
        <taxon>Ecdysozoa</taxon>
        <taxon>Arthropoda</taxon>
        <taxon>Chelicerata</taxon>
        <taxon>Arachnida</taxon>
        <taxon>Acari</taxon>
        <taxon>Parasitiformes</taxon>
        <taxon>Ixodida</taxon>
        <taxon>Ixodoidea</taxon>
        <taxon>Ixodidae</taxon>
        <taxon>Amblyomminae</taxon>
        <taxon>Amblyomma</taxon>
    </lineage>
</organism>
<evidence type="ECO:0000256" key="2">
    <source>
        <dbReference type="ARBA" id="ARBA00022989"/>
    </source>
</evidence>
<keyword evidence="2 4" id="KW-1133">Transmembrane helix</keyword>
<dbReference type="PANTHER" id="PTHR23121">
    <property type="entry name" value="SODIUM-DEPENDENT GLUCOSE TRANSPORTER 1"/>
    <property type="match status" value="1"/>
</dbReference>
<evidence type="ECO:0000256" key="3">
    <source>
        <dbReference type="ARBA" id="ARBA00023136"/>
    </source>
</evidence>
<evidence type="ECO:0000313" key="6">
    <source>
        <dbReference type="Proteomes" id="UP001321473"/>
    </source>
</evidence>
<protein>
    <submittedName>
        <fullName evidence="5">Uncharacterized protein</fullName>
    </submittedName>
</protein>
<evidence type="ECO:0000256" key="4">
    <source>
        <dbReference type="SAM" id="Phobius"/>
    </source>
</evidence>
<keyword evidence="3 4" id="KW-0472">Membrane</keyword>
<dbReference type="Proteomes" id="UP001321473">
    <property type="component" value="Unassembled WGS sequence"/>
</dbReference>
<evidence type="ECO:0000256" key="1">
    <source>
        <dbReference type="ARBA" id="ARBA00022692"/>
    </source>
</evidence>
<comment type="caution">
    <text evidence="5">The sequence shown here is derived from an EMBL/GenBank/DDBJ whole genome shotgun (WGS) entry which is preliminary data.</text>
</comment>
<dbReference type="AlphaFoldDB" id="A0AAQ4F5Y7"/>
<sequence length="132" mass="14710">MLTRATSLRSLLGTVRFGDGFDRRCLAGHWRGLQHQLISRLSAHHDSLRRWSGWLSYRGQAIRHVNTQAVSVLAMALTCFTALMIPLSKSLPLEYVMMLFGGLSRGAFGTGANVCILKMRPRNSSPALQVFH</sequence>
<keyword evidence="1 4" id="KW-0812">Transmembrane</keyword>
<accession>A0AAQ4F5Y7</accession>
<gene>
    <name evidence="5" type="ORF">V5799_016523</name>
</gene>
<dbReference type="EMBL" id="JARKHS020006997">
    <property type="protein sequence ID" value="KAK8782135.1"/>
    <property type="molecule type" value="Genomic_DNA"/>
</dbReference>
<evidence type="ECO:0000313" key="5">
    <source>
        <dbReference type="EMBL" id="KAK8782135.1"/>
    </source>
</evidence>
<proteinExistence type="predicted"/>
<feature type="transmembrane region" description="Helical" evidence="4">
    <location>
        <begin position="97"/>
        <end position="117"/>
    </location>
</feature>
<keyword evidence="6" id="KW-1185">Reference proteome</keyword>
<feature type="transmembrane region" description="Helical" evidence="4">
    <location>
        <begin position="65"/>
        <end position="85"/>
    </location>
</feature>